<organism evidence="2 3">
    <name type="scientific">Pleurodeles waltl</name>
    <name type="common">Iberian ribbed newt</name>
    <dbReference type="NCBI Taxonomy" id="8319"/>
    <lineage>
        <taxon>Eukaryota</taxon>
        <taxon>Metazoa</taxon>
        <taxon>Chordata</taxon>
        <taxon>Craniata</taxon>
        <taxon>Vertebrata</taxon>
        <taxon>Euteleostomi</taxon>
        <taxon>Amphibia</taxon>
        <taxon>Batrachia</taxon>
        <taxon>Caudata</taxon>
        <taxon>Salamandroidea</taxon>
        <taxon>Salamandridae</taxon>
        <taxon>Pleurodelinae</taxon>
        <taxon>Pleurodeles</taxon>
    </lineage>
</organism>
<evidence type="ECO:0000313" key="2">
    <source>
        <dbReference type="EMBL" id="KAJ1102064.1"/>
    </source>
</evidence>
<keyword evidence="3" id="KW-1185">Reference proteome</keyword>
<evidence type="ECO:0000256" key="1">
    <source>
        <dbReference type="SAM" id="MobiDB-lite"/>
    </source>
</evidence>
<sequence>MVGSSYPTTRRVAMGSLPGPLSLPSGAALALLRPTLEARTLSCLKSVAHKSLFMHGSHTVSGCNLPSSGLRQAPHARDQPHPRFLTAGYRSGGARSSGVRA</sequence>
<protein>
    <submittedName>
        <fullName evidence="2">Uncharacterized protein</fullName>
    </submittedName>
</protein>
<accession>A0AAV7MHS7</accession>
<comment type="caution">
    <text evidence="2">The sequence shown here is derived from an EMBL/GenBank/DDBJ whole genome shotgun (WGS) entry which is preliminary data.</text>
</comment>
<proteinExistence type="predicted"/>
<dbReference type="EMBL" id="JANPWB010000014">
    <property type="protein sequence ID" value="KAJ1102064.1"/>
    <property type="molecule type" value="Genomic_DNA"/>
</dbReference>
<feature type="compositionally biased region" description="Low complexity" evidence="1">
    <location>
        <begin position="87"/>
        <end position="101"/>
    </location>
</feature>
<dbReference type="Proteomes" id="UP001066276">
    <property type="component" value="Chromosome 10"/>
</dbReference>
<dbReference type="AlphaFoldDB" id="A0AAV7MHS7"/>
<name>A0AAV7MHS7_PLEWA</name>
<reference evidence="2" key="1">
    <citation type="journal article" date="2022" name="bioRxiv">
        <title>Sequencing and chromosome-scale assembly of the giantPleurodeles waltlgenome.</title>
        <authorList>
            <person name="Brown T."/>
            <person name="Elewa A."/>
            <person name="Iarovenko S."/>
            <person name="Subramanian E."/>
            <person name="Araus A.J."/>
            <person name="Petzold A."/>
            <person name="Susuki M."/>
            <person name="Suzuki K.-i.T."/>
            <person name="Hayashi T."/>
            <person name="Toyoda A."/>
            <person name="Oliveira C."/>
            <person name="Osipova E."/>
            <person name="Leigh N.D."/>
            <person name="Simon A."/>
            <person name="Yun M.H."/>
        </authorList>
    </citation>
    <scope>NUCLEOTIDE SEQUENCE</scope>
    <source>
        <strain evidence="2">20211129_DDA</strain>
        <tissue evidence="2">Liver</tissue>
    </source>
</reference>
<feature type="region of interest" description="Disordered" evidence="1">
    <location>
        <begin position="65"/>
        <end position="101"/>
    </location>
</feature>
<gene>
    <name evidence="2" type="ORF">NDU88_007122</name>
</gene>
<evidence type="ECO:0000313" key="3">
    <source>
        <dbReference type="Proteomes" id="UP001066276"/>
    </source>
</evidence>